<protein>
    <submittedName>
        <fullName evidence="1">Uncharacterized protein</fullName>
    </submittedName>
</protein>
<dbReference type="EMBL" id="JAEAOA010000619">
    <property type="protein sequence ID" value="KAK3582895.1"/>
    <property type="molecule type" value="Genomic_DNA"/>
</dbReference>
<organism evidence="1 2">
    <name type="scientific">Potamilus streckersoni</name>
    <dbReference type="NCBI Taxonomy" id="2493646"/>
    <lineage>
        <taxon>Eukaryota</taxon>
        <taxon>Metazoa</taxon>
        <taxon>Spiralia</taxon>
        <taxon>Lophotrochozoa</taxon>
        <taxon>Mollusca</taxon>
        <taxon>Bivalvia</taxon>
        <taxon>Autobranchia</taxon>
        <taxon>Heteroconchia</taxon>
        <taxon>Palaeoheterodonta</taxon>
        <taxon>Unionida</taxon>
        <taxon>Unionoidea</taxon>
        <taxon>Unionidae</taxon>
        <taxon>Ambleminae</taxon>
        <taxon>Lampsilini</taxon>
        <taxon>Potamilus</taxon>
    </lineage>
</organism>
<name>A0AAE0S0V8_9BIVA</name>
<accession>A0AAE0S0V8</accession>
<proteinExistence type="predicted"/>
<reference evidence="1" key="3">
    <citation type="submission" date="2023-05" db="EMBL/GenBank/DDBJ databases">
        <authorList>
            <person name="Smith C.H."/>
        </authorList>
    </citation>
    <scope>NUCLEOTIDE SEQUENCE</scope>
    <source>
        <strain evidence="1">CHS0354</strain>
        <tissue evidence="1">Mantle</tissue>
    </source>
</reference>
<dbReference type="AlphaFoldDB" id="A0AAE0S0V8"/>
<comment type="caution">
    <text evidence="1">The sequence shown here is derived from an EMBL/GenBank/DDBJ whole genome shotgun (WGS) entry which is preliminary data.</text>
</comment>
<reference evidence="1" key="2">
    <citation type="journal article" date="2021" name="Genome Biol. Evol.">
        <title>Developing a high-quality reference genome for a parasitic bivalve with doubly uniparental inheritance (Bivalvia: Unionida).</title>
        <authorList>
            <person name="Smith C.H."/>
        </authorList>
    </citation>
    <scope>NUCLEOTIDE SEQUENCE</scope>
    <source>
        <strain evidence="1">CHS0354</strain>
        <tissue evidence="1">Mantle</tissue>
    </source>
</reference>
<keyword evidence="2" id="KW-1185">Reference proteome</keyword>
<reference evidence="1" key="1">
    <citation type="journal article" date="2021" name="Genome Biol. Evol.">
        <title>A High-Quality Reference Genome for a Parasitic Bivalve with Doubly Uniparental Inheritance (Bivalvia: Unionida).</title>
        <authorList>
            <person name="Smith C.H."/>
        </authorList>
    </citation>
    <scope>NUCLEOTIDE SEQUENCE</scope>
    <source>
        <strain evidence="1">CHS0354</strain>
    </source>
</reference>
<dbReference type="Proteomes" id="UP001195483">
    <property type="component" value="Unassembled WGS sequence"/>
</dbReference>
<sequence length="53" mass="5936">MSRMDKRHPTSVEVDSLTVQVRGKNMVVINAHAVPSAMSECAVFSFNPVYRQN</sequence>
<gene>
    <name evidence="1" type="ORF">CHS0354_009701</name>
</gene>
<evidence type="ECO:0000313" key="2">
    <source>
        <dbReference type="Proteomes" id="UP001195483"/>
    </source>
</evidence>
<evidence type="ECO:0000313" key="1">
    <source>
        <dbReference type="EMBL" id="KAK3582895.1"/>
    </source>
</evidence>